<evidence type="ECO:0000256" key="4">
    <source>
        <dbReference type="ARBA" id="ARBA00022723"/>
    </source>
</evidence>
<dbReference type="PANTHER" id="PTHR33653:SF1">
    <property type="entry name" value="RIBONUCLEASE VAPC2"/>
    <property type="match status" value="1"/>
</dbReference>
<evidence type="ECO:0000256" key="7">
    <source>
        <dbReference type="ARBA" id="ARBA00038093"/>
    </source>
</evidence>
<evidence type="ECO:0000313" key="11">
    <source>
        <dbReference type="Proteomes" id="UP000484885"/>
    </source>
</evidence>
<feature type="binding site" evidence="8">
    <location>
        <position position="4"/>
    </location>
    <ligand>
        <name>Mg(2+)</name>
        <dbReference type="ChEBI" id="CHEBI:18420"/>
    </ligand>
</feature>
<comment type="cofactor">
    <cofactor evidence="1 8">
        <name>Mg(2+)</name>
        <dbReference type="ChEBI" id="CHEBI:18420"/>
    </cofactor>
</comment>
<dbReference type="InterPro" id="IPR050556">
    <property type="entry name" value="Type_II_TA_system_RNase"/>
</dbReference>
<evidence type="ECO:0000256" key="1">
    <source>
        <dbReference type="ARBA" id="ARBA00001946"/>
    </source>
</evidence>
<dbReference type="GO" id="GO:0016787">
    <property type="term" value="F:hydrolase activity"/>
    <property type="evidence" value="ECO:0007669"/>
    <property type="project" value="UniProtKB-KW"/>
</dbReference>
<feature type="binding site" evidence="8">
    <location>
        <position position="100"/>
    </location>
    <ligand>
        <name>Mg(2+)</name>
        <dbReference type="ChEBI" id="CHEBI:18420"/>
    </ligand>
</feature>
<dbReference type="EC" id="3.1.-.-" evidence="8"/>
<accession>A0A845V5R8</accession>
<dbReference type="Proteomes" id="UP000484885">
    <property type="component" value="Unassembled WGS sequence"/>
</dbReference>
<dbReference type="GO" id="GO:0004540">
    <property type="term" value="F:RNA nuclease activity"/>
    <property type="evidence" value="ECO:0007669"/>
    <property type="project" value="InterPro"/>
</dbReference>
<evidence type="ECO:0000256" key="6">
    <source>
        <dbReference type="ARBA" id="ARBA00022842"/>
    </source>
</evidence>
<evidence type="ECO:0000256" key="3">
    <source>
        <dbReference type="ARBA" id="ARBA00022722"/>
    </source>
</evidence>
<dbReference type="EMBL" id="JAAGSC010000039">
    <property type="protein sequence ID" value="NDY95315.1"/>
    <property type="molecule type" value="Genomic_DNA"/>
</dbReference>
<dbReference type="GO" id="GO:0090729">
    <property type="term" value="F:toxin activity"/>
    <property type="evidence" value="ECO:0007669"/>
    <property type="project" value="UniProtKB-KW"/>
</dbReference>
<comment type="function">
    <text evidence="8">Toxic component of a toxin-antitoxin (TA) system. An RNase.</text>
</comment>
<keyword evidence="11" id="KW-1185">Reference proteome</keyword>
<gene>
    <name evidence="8" type="primary">vapC</name>
    <name evidence="10" type="ORF">G3I74_06205</name>
</gene>
<dbReference type="Gene3D" id="3.40.50.1010">
    <property type="entry name" value="5'-nuclease"/>
    <property type="match status" value="1"/>
</dbReference>
<keyword evidence="8" id="KW-0800">Toxin</keyword>
<dbReference type="CDD" id="cd09871">
    <property type="entry name" value="PIN_MtVapC28-VapC30-like"/>
    <property type="match status" value="1"/>
</dbReference>
<dbReference type="HAMAP" id="MF_00265">
    <property type="entry name" value="VapC_Nob1"/>
    <property type="match status" value="1"/>
</dbReference>
<evidence type="ECO:0000313" key="10">
    <source>
        <dbReference type="EMBL" id="NDY95315.1"/>
    </source>
</evidence>
<dbReference type="InterPro" id="IPR029060">
    <property type="entry name" value="PIN-like_dom_sf"/>
</dbReference>
<sequence length="133" mass="14263">MIIDSSALLAILFNEPDAQVHAEAIAQAQSAHISAANWLETAIRIDHGGSPIASNAMDDLIREARIEIAPVTADHVSIARQAYRAYGKGTGHPAQLNFGDCFSYALAKSTRQPLLFKGNDFSHTDLPAALKPL</sequence>
<feature type="domain" description="PIN" evidence="9">
    <location>
        <begin position="1"/>
        <end position="125"/>
    </location>
</feature>
<dbReference type="GO" id="GO:0000287">
    <property type="term" value="F:magnesium ion binding"/>
    <property type="evidence" value="ECO:0007669"/>
    <property type="project" value="UniProtKB-UniRule"/>
</dbReference>
<keyword evidence="4 8" id="KW-0479">Metal-binding</keyword>
<dbReference type="Pfam" id="PF01850">
    <property type="entry name" value="PIN"/>
    <property type="match status" value="1"/>
</dbReference>
<dbReference type="SUPFAM" id="SSF88723">
    <property type="entry name" value="PIN domain-like"/>
    <property type="match status" value="1"/>
</dbReference>
<protein>
    <recommendedName>
        <fullName evidence="8">Ribonuclease VapC</fullName>
        <shortName evidence="8">RNase VapC</shortName>
        <ecNumber evidence="8">3.1.-.-</ecNumber>
    </recommendedName>
    <alternativeName>
        <fullName evidence="8">Toxin VapC</fullName>
    </alternativeName>
</protein>
<evidence type="ECO:0000256" key="5">
    <source>
        <dbReference type="ARBA" id="ARBA00022801"/>
    </source>
</evidence>
<comment type="similarity">
    <text evidence="7 8">Belongs to the PINc/VapC protein family.</text>
</comment>
<comment type="caution">
    <text evidence="10">The sequence shown here is derived from an EMBL/GenBank/DDBJ whole genome shotgun (WGS) entry which is preliminary data.</text>
</comment>
<dbReference type="AlphaFoldDB" id="A0A845V5R8"/>
<evidence type="ECO:0000259" key="9">
    <source>
        <dbReference type="Pfam" id="PF01850"/>
    </source>
</evidence>
<keyword evidence="5 8" id="KW-0378">Hydrolase</keyword>
<name>A0A845V5R8_9GAMM</name>
<proteinExistence type="inferred from homology"/>
<evidence type="ECO:0000256" key="2">
    <source>
        <dbReference type="ARBA" id="ARBA00022649"/>
    </source>
</evidence>
<reference evidence="10 11" key="1">
    <citation type="submission" date="2020-02" db="EMBL/GenBank/DDBJ databases">
        <authorList>
            <person name="Zhang X.-Y."/>
        </authorList>
    </citation>
    <scope>NUCLEOTIDE SEQUENCE [LARGE SCALE GENOMIC DNA]</scope>
    <source>
        <strain evidence="10 11">C33</strain>
    </source>
</reference>
<dbReference type="InterPro" id="IPR002716">
    <property type="entry name" value="PIN_dom"/>
</dbReference>
<keyword evidence="6 8" id="KW-0460">Magnesium</keyword>
<dbReference type="InterPro" id="IPR022907">
    <property type="entry name" value="VapC_family"/>
</dbReference>
<evidence type="ECO:0000256" key="8">
    <source>
        <dbReference type="HAMAP-Rule" id="MF_00265"/>
    </source>
</evidence>
<keyword evidence="3 8" id="KW-0540">Nuclease</keyword>
<keyword evidence="2 8" id="KW-1277">Toxin-antitoxin system</keyword>
<dbReference type="PANTHER" id="PTHR33653">
    <property type="entry name" value="RIBONUCLEASE VAPC2"/>
    <property type="match status" value="1"/>
</dbReference>
<organism evidence="10 11">
    <name type="scientific">Wenzhouxiangella limi</name>
    <dbReference type="NCBI Taxonomy" id="2707351"/>
    <lineage>
        <taxon>Bacteria</taxon>
        <taxon>Pseudomonadati</taxon>
        <taxon>Pseudomonadota</taxon>
        <taxon>Gammaproteobacteria</taxon>
        <taxon>Chromatiales</taxon>
        <taxon>Wenzhouxiangellaceae</taxon>
        <taxon>Wenzhouxiangella</taxon>
    </lineage>
</organism>